<evidence type="ECO:0000313" key="1">
    <source>
        <dbReference type="EMBL" id="KAK7399878.1"/>
    </source>
</evidence>
<sequence length="139" mass="15826">MQDGSPEVLYTILNEMNRKDMAFAMQGPHGAKNRKEKMRGMLDNESLVLSHTKATKDIKIQVVEGFLRQLEYNLWLQVPAQGHSWGIWVIVYDALVLTISEVTVVKYALEEFFAASSLKISLEKSIFACSKRVIGERLH</sequence>
<accession>A0AAN9XMT8</accession>
<comment type="caution">
    <text evidence="1">The sequence shown here is derived from an EMBL/GenBank/DDBJ whole genome shotgun (WGS) entry which is preliminary data.</text>
</comment>
<dbReference type="Proteomes" id="UP001386955">
    <property type="component" value="Unassembled WGS sequence"/>
</dbReference>
<name>A0AAN9XMT8_PSOTE</name>
<protein>
    <submittedName>
        <fullName evidence="1">Uncharacterized protein</fullName>
    </submittedName>
</protein>
<gene>
    <name evidence="1" type="ORF">VNO78_11072</name>
</gene>
<proteinExistence type="predicted"/>
<organism evidence="1 2">
    <name type="scientific">Psophocarpus tetragonolobus</name>
    <name type="common">Winged bean</name>
    <name type="synonym">Dolichos tetragonolobus</name>
    <dbReference type="NCBI Taxonomy" id="3891"/>
    <lineage>
        <taxon>Eukaryota</taxon>
        <taxon>Viridiplantae</taxon>
        <taxon>Streptophyta</taxon>
        <taxon>Embryophyta</taxon>
        <taxon>Tracheophyta</taxon>
        <taxon>Spermatophyta</taxon>
        <taxon>Magnoliopsida</taxon>
        <taxon>eudicotyledons</taxon>
        <taxon>Gunneridae</taxon>
        <taxon>Pentapetalae</taxon>
        <taxon>rosids</taxon>
        <taxon>fabids</taxon>
        <taxon>Fabales</taxon>
        <taxon>Fabaceae</taxon>
        <taxon>Papilionoideae</taxon>
        <taxon>50 kb inversion clade</taxon>
        <taxon>NPAAA clade</taxon>
        <taxon>indigoferoid/millettioid clade</taxon>
        <taxon>Phaseoleae</taxon>
        <taxon>Psophocarpus</taxon>
    </lineage>
</organism>
<dbReference type="EMBL" id="JAYMYS010000003">
    <property type="protein sequence ID" value="KAK7399878.1"/>
    <property type="molecule type" value="Genomic_DNA"/>
</dbReference>
<keyword evidence="2" id="KW-1185">Reference proteome</keyword>
<dbReference type="AlphaFoldDB" id="A0AAN9XMT8"/>
<reference evidence="1 2" key="1">
    <citation type="submission" date="2024-01" db="EMBL/GenBank/DDBJ databases">
        <title>The genomes of 5 underutilized Papilionoideae crops provide insights into root nodulation and disease resistanc.</title>
        <authorList>
            <person name="Jiang F."/>
        </authorList>
    </citation>
    <scope>NUCLEOTIDE SEQUENCE [LARGE SCALE GENOMIC DNA]</scope>
    <source>
        <strain evidence="1">DUOXIRENSHENG_FW03</strain>
        <tissue evidence="1">Leaves</tissue>
    </source>
</reference>
<evidence type="ECO:0000313" key="2">
    <source>
        <dbReference type="Proteomes" id="UP001386955"/>
    </source>
</evidence>